<dbReference type="AlphaFoldDB" id="A0A5E8HA55"/>
<dbReference type="Proteomes" id="UP000013996">
    <property type="component" value="Unassembled WGS sequence"/>
</dbReference>
<comment type="caution">
    <text evidence="2">The sequence shown here is derived from an EMBL/GenBank/DDBJ whole genome shotgun (WGS) entry which is preliminary data.</text>
</comment>
<evidence type="ECO:0000313" key="3">
    <source>
        <dbReference type="Proteomes" id="UP000013996"/>
    </source>
</evidence>
<dbReference type="PANTHER" id="PTHR10468:SF0">
    <property type="entry name" value="ALPHA-1,3-MANNOSYL-GLYCOPROTEIN 2-BETA-N-ACETYLGLUCOSAMINYLTRANSFERASE"/>
    <property type="match status" value="1"/>
</dbReference>
<keyword evidence="2" id="KW-0808">Transferase</keyword>
<dbReference type="GO" id="GO:0003827">
    <property type="term" value="F:alpha-1,3-mannosylglycoprotein 2-beta-N-acetylglucosaminyltransferase activity"/>
    <property type="evidence" value="ECO:0007669"/>
    <property type="project" value="TreeGrafter"/>
</dbReference>
<dbReference type="EC" id="2.4.-.-" evidence="2"/>
<dbReference type="Gene3D" id="3.90.550.10">
    <property type="entry name" value="Spore Coat Polysaccharide Biosynthesis Protein SpsA, Chain A"/>
    <property type="match status" value="1"/>
</dbReference>
<sequence length="308" mass="36099">MKYSPILLFVYNRPYHTKRTIESLLKNGEAKNSEIRIYSDGPKSEVDSDGVRDVRNFLQKVKGFQKVTIIEREHNMGLAESIIHGVTEMLELFDRVIVLEDDMVVSKYFLNYMNQALELYCYEPKVACVHAWNYPLTGVQPQTFFLRGADCWGWGTWRRAWNIFERDGQKLLHQIQTRNLVYEFDRKGAYPFTEMLKEQILGKNNSWAIRWYASAFLKDMFCLHPGKPLLQNIGLDGSGTHSGKEEHLSLEVIEEEIFLEKIEIAQNETVLQEIKKFLTYSGKTKHSFRNLLKWKVKRFLNILKGMQS</sequence>
<accession>A0A5E8HA55</accession>
<proteinExistence type="predicted"/>
<dbReference type="InterPro" id="IPR052261">
    <property type="entry name" value="Glycosyltransferase_13"/>
</dbReference>
<dbReference type="PANTHER" id="PTHR10468">
    <property type="entry name" value="PROTEIN O-LINKED-MANNOSE BETA-1,2-N-ACETYLGLUCOSAMINYLTRANSFERASE 1/ALPHA-1,3-MANNOSYL-GLYCOPROTEIN 2-BETA-N-ACETYLGLUCOSAMINYLTRANSFERASE"/>
    <property type="match status" value="1"/>
</dbReference>
<dbReference type="Pfam" id="PF00535">
    <property type="entry name" value="Glycos_transf_2"/>
    <property type="match status" value="1"/>
</dbReference>
<name>A0A5E8HA55_9LEPT</name>
<protein>
    <submittedName>
        <fullName evidence="2">Glycosyltransferase, group 2 family protein</fullName>
        <ecNumber evidence="2">2.4.-.-</ecNumber>
    </submittedName>
</protein>
<gene>
    <name evidence="2" type="ORF">LEP1GSC202_3352</name>
</gene>
<keyword evidence="2" id="KW-0328">Glycosyltransferase</keyword>
<feature type="domain" description="Glycosyltransferase 2-like" evidence="1">
    <location>
        <begin position="8"/>
        <end position="118"/>
    </location>
</feature>
<dbReference type="RefSeq" id="WP_015678072.1">
    <property type="nucleotide sequence ID" value="NZ_AOGX02000024.1"/>
</dbReference>
<evidence type="ECO:0000313" key="2">
    <source>
        <dbReference type="EMBL" id="EOQ88044.1"/>
    </source>
</evidence>
<dbReference type="STRING" id="1249483.LEP1GSC202_3352"/>
<dbReference type="InterPro" id="IPR001173">
    <property type="entry name" value="Glyco_trans_2-like"/>
</dbReference>
<reference evidence="2 3" key="1">
    <citation type="submission" date="2013-04" db="EMBL/GenBank/DDBJ databases">
        <authorList>
            <person name="Harkins D.M."/>
            <person name="Durkin A.S."/>
            <person name="Brinkac L.M."/>
            <person name="Haft D.H."/>
            <person name="Selengut J.D."/>
            <person name="Sanka R."/>
            <person name="DePew J."/>
            <person name="Purushe J."/>
            <person name="Hartskeerl R.A."/>
            <person name="Ahmed A."/>
            <person name="van der Linden H."/>
            <person name="Goris M.G.A."/>
            <person name="Vinetz J.M."/>
            <person name="Sutton G.G."/>
            <person name="Nierman W.C."/>
            <person name="Fouts D.E."/>
        </authorList>
    </citation>
    <scope>NUCLEOTIDE SEQUENCE [LARGE SCALE GENOMIC DNA]</scope>
    <source>
        <strain evidence="2 3">Sao Paulo</strain>
    </source>
</reference>
<dbReference type="EMBL" id="AOGX02000024">
    <property type="protein sequence ID" value="EOQ88044.1"/>
    <property type="molecule type" value="Genomic_DNA"/>
</dbReference>
<organism evidence="2 3">
    <name type="scientific">Leptospira yanagawae serovar Saopaulo str. Sao Paulo = ATCC 700523</name>
    <dbReference type="NCBI Taxonomy" id="1249483"/>
    <lineage>
        <taxon>Bacteria</taxon>
        <taxon>Pseudomonadati</taxon>
        <taxon>Spirochaetota</taxon>
        <taxon>Spirochaetia</taxon>
        <taxon>Leptospirales</taxon>
        <taxon>Leptospiraceae</taxon>
        <taxon>Leptospira</taxon>
    </lineage>
</organism>
<evidence type="ECO:0000259" key="1">
    <source>
        <dbReference type="Pfam" id="PF00535"/>
    </source>
</evidence>
<dbReference type="OrthoDB" id="5180856at2"/>
<dbReference type="SUPFAM" id="SSF53448">
    <property type="entry name" value="Nucleotide-diphospho-sugar transferases"/>
    <property type="match status" value="1"/>
</dbReference>
<dbReference type="InterPro" id="IPR029044">
    <property type="entry name" value="Nucleotide-diphossugar_trans"/>
</dbReference>